<evidence type="ECO:0000313" key="3">
    <source>
        <dbReference type="EMBL" id="WWC68307.1"/>
    </source>
</evidence>
<accession>A0A1B9HSX2</accession>
<reference evidence="3" key="4">
    <citation type="submission" date="2024-02" db="EMBL/GenBank/DDBJ databases">
        <title>Comparative genomics of Cryptococcus and Kwoniella reveals pathogenesis evolution and contrasting modes of karyotype evolution via chromosome fusion or intercentromeric recombination.</title>
        <authorList>
            <person name="Coelho M.A."/>
            <person name="David-Palma M."/>
            <person name="Shea T."/>
            <person name="Bowers K."/>
            <person name="McGinley-Smith S."/>
            <person name="Mohammad A.W."/>
            <person name="Gnirke A."/>
            <person name="Yurkov A.M."/>
            <person name="Nowrousian M."/>
            <person name="Sun S."/>
            <person name="Cuomo C.A."/>
            <person name="Heitman J."/>
        </authorList>
    </citation>
    <scope>NUCLEOTIDE SEQUENCE</scope>
    <source>
        <strain evidence="3">CBS 10737</strain>
    </source>
</reference>
<evidence type="ECO:0000313" key="4">
    <source>
        <dbReference type="Proteomes" id="UP000094020"/>
    </source>
</evidence>
<keyword evidence="4" id="KW-1185">Reference proteome</keyword>
<protein>
    <submittedName>
        <fullName evidence="2">Uncharacterized protein</fullName>
    </submittedName>
</protein>
<feature type="compositionally biased region" description="Polar residues" evidence="1">
    <location>
        <begin position="26"/>
        <end position="44"/>
    </location>
</feature>
<feature type="compositionally biased region" description="Polar residues" evidence="1">
    <location>
        <begin position="61"/>
        <end position="78"/>
    </location>
</feature>
<evidence type="ECO:0000313" key="2">
    <source>
        <dbReference type="EMBL" id="OCF46366.1"/>
    </source>
</evidence>
<sequence length="359" mass="39581">MTHQATFADIAKLFQQQQAARNANNSSFSTQNPTQFSNSSSARNTWYKPNGQPVHWEEIGTSPSNPGGDTTQNPSLNDLLNGIGGNQNSSLRDLLNGVGANQDSSYGNPFNHTTSPFGPSQSSPFSSSFGTPNQTQTFGNPLGTSNPMLNNLFGGANNLFGTSQPQYQTQTNGTPFRNTQMGSENDQNFAGYWNSSLGQTTKAQAFHEYLIELKEDTTNSANLAKSRGEMDVLENANKRLDNIQILDNALRSARLHPETAKKQYDIWGSVLVRTSNGTQRSNWDKYMDSVNGRDAPLNFHYRRIQELAQARAQAQAQTTTQPFAYSSAQPSFYTQGRPWSGPSVTTDRRPPMSFSHTRL</sequence>
<dbReference type="KEGG" id="kpin:30175968"/>
<reference evidence="2" key="3">
    <citation type="submission" date="2016-07" db="EMBL/GenBank/DDBJ databases">
        <title>Evolution of pathogenesis and genome organization in the Tremellales.</title>
        <authorList>
            <person name="Cuomo C."/>
            <person name="Litvintseva A."/>
            <person name="Heitman J."/>
            <person name="Chen Y."/>
            <person name="Sun S."/>
            <person name="Springer D."/>
            <person name="Dromer F."/>
            <person name="Young S."/>
            <person name="Zeng Q."/>
            <person name="Chapman S."/>
            <person name="Gujja S."/>
            <person name="Saif S."/>
            <person name="Birren B."/>
        </authorList>
    </citation>
    <scope>NUCLEOTIDE SEQUENCE</scope>
    <source>
        <strain evidence="2">CBS 10737</strain>
    </source>
</reference>
<dbReference type="RefSeq" id="XP_019007585.1">
    <property type="nucleotide sequence ID" value="XM_019159291.1"/>
</dbReference>
<dbReference type="AlphaFoldDB" id="A0A1B9HSX2"/>
<organism evidence="2">
    <name type="scientific">Kwoniella pini CBS 10737</name>
    <dbReference type="NCBI Taxonomy" id="1296096"/>
    <lineage>
        <taxon>Eukaryota</taxon>
        <taxon>Fungi</taxon>
        <taxon>Dikarya</taxon>
        <taxon>Basidiomycota</taxon>
        <taxon>Agaricomycotina</taxon>
        <taxon>Tremellomycetes</taxon>
        <taxon>Tremellales</taxon>
        <taxon>Cryptococcaceae</taxon>
        <taxon>Kwoniella</taxon>
    </lineage>
</organism>
<dbReference type="GeneID" id="30175968"/>
<reference evidence="2" key="1">
    <citation type="submission" date="2013-07" db="EMBL/GenBank/DDBJ databases">
        <title>The Genome Sequence of Cryptococcus pinus CBS10737.</title>
        <authorList>
            <consortium name="The Broad Institute Genome Sequencing Platform"/>
            <person name="Cuomo C."/>
            <person name="Litvintseva A."/>
            <person name="Chen Y."/>
            <person name="Heitman J."/>
            <person name="Sun S."/>
            <person name="Springer D."/>
            <person name="Dromer F."/>
            <person name="Young S.K."/>
            <person name="Zeng Q."/>
            <person name="Gargeya S."/>
            <person name="Fitzgerald M."/>
            <person name="Abouelleil A."/>
            <person name="Alvarado L."/>
            <person name="Berlin A.M."/>
            <person name="Chapman S.B."/>
            <person name="Dewar J."/>
            <person name="Goldberg J."/>
            <person name="Griggs A."/>
            <person name="Gujja S."/>
            <person name="Hansen M."/>
            <person name="Howarth C."/>
            <person name="Imamovic A."/>
            <person name="Larimer J."/>
            <person name="McCowan C."/>
            <person name="Murphy C."/>
            <person name="Pearson M."/>
            <person name="Priest M."/>
            <person name="Roberts A."/>
            <person name="Saif S."/>
            <person name="Shea T."/>
            <person name="Sykes S."/>
            <person name="Wortman J."/>
            <person name="Nusbaum C."/>
            <person name="Birren B."/>
        </authorList>
    </citation>
    <scope>NUCLEOTIDE SEQUENCE [LARGE SCALE GENOMIC DNA]</scope>
    <source>
        <strain evidence="2">CBS 10737</strain>
    </source>
</reference>
<gene>
    <name evidence="2" type="ORF">I206_07599</name>
    <name evidence="3" type="ORF">I206_102231</name>
</gene>
<evidence type="ECO:0000256" key="1">
    <source>
        <dbReference type="SAM" id="MobiDB-lite"/>
    </source>
</evidence>
<proteinExistence type="predicted"/>
<dbReference type="Proteomes" id="UP000094020">
    <property type="component" value="Chromosome 3"/>
</dbReference>
<dbReference type="EMBL" id="CP144521">
    <property type="protein sequence ID" value="WWC68307.1"/>
    <property type="molecule type" value="Genomic_DNA"/>
</dbReference>
<feature type="compositionally biased region" description="Polar residues" evidence="1">
    <location>
        <begin position="325"/>
        <end position="334"/>
    </location>
</feature>
<dbReference type="EMBL" id="KI894017">
    <property type="protein sequence ID" value="OCF46366.1"/>
    <property type="molecule type" value="Genomic_DNA"/>
</dbReference>
<name>A0A1B9HSX2_9TREE</name>
<feature type="region of interest" description="Disordered" evidence="1">
    <location>
        <begin position="21"/>
        <end position="94"/>
    </location>
</feature>
<reference evidence="3" key="2">
    <citation type="submission" date="2013-07" db="EMBL/GenBank/DDBJ databases">
        <authorList>
            <consortium name="The Broad Institute Genome Sequencing Platform"/>
            <person name="Cuomo C."/>
            <person name="Litvintseva A."/>
            <person name="Chen Y."/>
            <person name="Heitman J."/>
            <person name="Sun S."/>
            <person name="Springer D."/>
            <person name="Dromer F."/>
            <person name="Young S.K."/>
            <person name="Zeng Q."/>
            <person name="Gargeya S."/>
            <person name="Fitzgerald M."/>
            <person name="Abouelleil A."/>
            <person name="Alvarado L."/>
            <person name="Berlin A.M."/>
            <person name="Chapman S.B."/>
            <person name="Dewar J."/>
            <person name="Goldberg J."/>
            <person name="Griggs A."/>
            <person name="Gujja S."/>
            <person name="Hansen M."/>
            <person name="Howarth C."/>
            <person name="Imamovic A."/>
            <person name="Larimer J."/>
            <person name="McCowan C."/>
            <person name="Murphy C."/>
            <person name="Pearson M."/>
            <person name="Priest M."/>
            <person name="Roberts A."/>
            <person name="Saif S."/>
            <person name="Shea T."/>
            <person name="Sykes S."/>
            <person name="Wortman J."/>
            <person name="Nusbaum C."/>
            <person name="Birren B."/>
        </authorList>
    </citation>
    <scope>NUCLEOTIDE SEQUENCE</scope>
    <source>
        <strain evidence="3">CBS 10737</strain>
    </source>
</reference>
<feature type="region of interest" description="Disordered" evidence="1">
    <location>
        <begin position="325"/>
        <end position="359"/>
    </location>
</feature>